<name>F9U5H0_9GAMM</name>
<keyword evidence="4" id="KW-0963">Cytoplasm</keyword>
<dbReference type="eggNOG" id="COG2938">
    <property type="taxonomic scope" value="Bacteria"/>
</dbReference>
<dbReference type="GO" id="GO:0006105">
    <property type="term" value="P:succinate metabolic process"/>
    <property type="evidence" value="ECO:0007669"/>
    <property type="project" value="TreeGrafter"/>
</dbReference>
<keyword evidence="7" id="KW-1185">Reference proteome</keyword>
<keyword evidence="5" id="KW-0143">Chaperone</keyword>
<dbReference type="STRING" id="768671.ThimaDRAFT_0171"/>
<dbReference type="Gene3D" id="1.10.150.250">
    <property type="entry name" value="Flavinator of succinate dehydrogenase"/>
    <property type="match status" value="1"/>
</dbReference>
<dbReference type="RefSeq" id="WP_007191049.1">
    <property type="nucleotide sequence ID" value="NZ_AFWV01000001.1"/>
</dbReference>
<dbReference type="Proteomes" id="UP000005459">
    <property type="component" value="Unassembled WGS sequence"/>
</dbReference>
<comment type="subcellular location">
    <subcellularLocation>
        <location evidence="1">Cytoplasm</location>
    </subcellularLocation>
</comment>
<dbReference type="PANTHER" id="PTHR39585:SF1">
    <property type="entry name" value="FAD ASSEMBLY FACTOR SDHE"/>
    <property type="match status" value="1"/>
</dbReference>
<dbReference type="Pfam" id="PF03937">
    <property type="entry name" value="Sdh5"/>
    <property type="match status" value="1"/>
</dbReference>
<dbReference type="EMBL" id="AFWV01000001">
    <property type="protein sequence ID" value="EGV20393.1"/>
    <property type="molecule type" value="Genomic_DNA"/>
</dbReference>
<comment type="similarity">
    <text evidence="2">Belongs to the SdhE FAD assembly factor family.</text>
</comment>
<evidence type="ECO:0000256" key="5">
    <source>
        <dbReference type="ARBA" id="ARBA00023186"/>
    </source>
</evidence>
<dbReference type="AlphaFoldDB" id="F9U5H0"/>
<dbReference type="PANTHER" id="PTHR39585">
    <property type="entry name" value="FAD ASSEMBLY FACTOR SDHE"/>
    <property type="match status" value="1"/>
</dbReference>
<evidence type="ECO:0000313" key="7">
    <source>
        <dbReference type="Proteomes" id="UP000005459"/>
    </source>
</evidence>
<evidence type="ECO:0000256" key="3">
    <source>
        <dbReference type="ARBA" id="ARBA00019418"/>
    </source>
</evidence>
<sequence>MTEAAREASSTELEIRRLRWQCRRGMLELDHLLDRFLDLGYRGLSQAQRLAFVRLLGEQDQRLSDWFMSRTQPPDTELSDLVRHIVEVVRERHGG</sequence>
<dbReference type="SUPFAM" id="SSF109910">
    <property type="entry name" value="YgfY-like"/>
    <property type="match status" value="1"/>
</dbReference>
<evidence type="ECO:0000256" key="1">
    <source>
        <dbReference type="ARBA" id="ARBA00004496"/>
    </source>
</evidence>
<evidence type="ECO:0000313" key="6">
    <source>
        <dbReference type="EMBL" id="EGV20393.1"/>
    </source>
</evidence>
<organism evidence="6 7">
    <name type="scientific">Thiocapsa marina 5811</name>
    <dbReference type="NCBI Taxonomy" id="768671"/>
    <lineage>
        <taxon>Bacteria</taxon>
        <taxon>Pseudomonadati</taxon>
        <taxon>Pseudomonadota</taxon>
        <taxon>Gammaproteobacteria</taxon>
        <taxon>Chromatiales</taxon>
        <taxon>Chromatiaceae</taxon>
        <taxon>Thiocapsa</taxon>
    </lineage>
</organism>
<dbReference type="OrthoDB" id="9180899at2"/>
<accession>F9U5H0</accession>
<dbReference type="InterPro" id="IPR036714">
    <property type="entry name" value="SDH_sf"/>
</dbReference>
<evidence type="ECO:0000256" key="4">
    <source>
        <dbReference type="ARBA" id="ARBA00022490"/>
    </source>
</evidence>
<evidence type="ECO:0000256" key="2">
    <source>
        <dbReference type="ARBA" id="ARBA00008571"/>
    </source>
</evidence>
<protein>
    <recommendedName>
        <fullName evidence="3">FAD assembly factor SdhE</fullName>
    </recommendedName>
</protein>
<dbReference type="GO" id="GO:0005737">
    <property type="term" value="C:cytoplasm"/>
    <property type="evidence" value="ECO:0007669"/>
    <property type="project" value="UniProtKB-SubCell"/>
</dbReference>
<dbReference type="InterPro" id="IPR050531">
    <property type="entry name" value="SdhE_FAD_assembly_factor"/>
</dbReference>
<dbReference type="InterPro" id="IPR005631">
    <property type="entry name" value="SDH"/>
</dbReference>
<reference evidence="6 7" key="1">
    <citation type="submission" date="2011-06" db="EMBL/GenBank/DDBJ databases">
        <title>The draft genome of Thiocapsa marina 5811.</title>
        <authorList>
            <consortium name="US DOE Joint Genome Institute (JGI-PGF)"/>
            <person name="Lucas S."/>
            <person name="Han J."/>
            <person name="Cheng J.-F."/>
            <person name="Goodwin L."/>
            <person name="Pitluck S."/>
            <person name="Peters L."/>
            <person name="Land M.L."/>
            <person name="Hauser L."/>
            <person name="Vogl K."/>
            <person name="Liu Z."/>
            <person name="Imhoff J."/>
            <person name="Thiel V."/>
            <person name="Frigaard N.-U."/>
            <person name="Bryant D."/>
            <person name="Woyke T.J."/>
        </authorList>
    </citation>
    <scope>NUCLEOTIDE SEQUENCE [LARGE SCALE GENOMIC DNA]</scope>
    <source>
        <strain evidence="6 7">5811</strain>
    </source>
</reference>
<gene>
    <name evidence="6" type="ORF">ThimaDRAFT_0171</name>
</gene>
<proteinExistence type="inferred from homology"/>